<evidence type="ECO:0000313" key="2">
    <source>
        <dbReference type="EMBL" id="KAK7056073.1"/>
    </source>
</evidence>
<feature type="region of interest" description="Disordered" evidence="1">
    <location>
        <begin position="266"/>
        <end position="341"/>
    </location>
</feature>
<dbReference type="EMBL" id="JAWWNJ010000005">
    <property type="protein sequence ID" value="KAK7056073.1"/>
    <property type="molecule type" value="Genomic_DNA"/>
</dbReference>
<evidence type="ECO:0000313" key="3">
    <source>
        <dbReference type="Proteomes" id="UP001362999"/>
    </source>
</evidence>
<feature type="region of interest" description="Disordered" evidence="1">
    <location>
        <begin position="437"/>
        <end position="477"/>
    </location>
</feature>
<dbReference type="Proteomes" id="UP001362999">
    <property type="component" value="Unassembled WGS sequence"/>
</dbReference>
<feature type="compositionally biased region" description="Basic residues" evidence="1">
    <location>
        <begin position="310"/>
        <end position="324"/>
    </location>
</feature>
<evidence type="ECO:0000256" key="1">
    <source>
        <dbReference type="SAM" id="MobiDB-lite"/>
    </source>
</evidence>
<keyword evidence="3" id="KW-1185">Reference proteome</keyword>
<accession>A0AAW0E023</accession>
<dbReference type="AlphaFoldDB" id="A0AAW0E023"/>
<organism evidence="2 3">
    <name type="scientific">Favolaschia claudopus</name>
    <dbReference type="NCBI Taxonomy" id="2862362"/>
    <lineage>
        <taxon>Eukaryota</taxon>
        <taxon>Fungi</taxon>
        <taxon>Dikarya</taxon>
        <taxon>Basidiomycota</taxon>
        <taxon>Agaricomycotina</taxon>
        <taxon>Agaricomycetes</taxon>
        <taxon>Agaricomycetidae</taxon>
        <taxon>Agaricales</taxon>
        <taxon>Marasmiineae</taxon>
        <taxon>Mycenaceae</taxon>
        <taxon>Favolaschia</taxon>
    </lineage>
</organism>
<reference evidence="2 3" key="1">
    <citation type="journal article" date="2024" name="J Genomics">
        <title>Draft genome sequencing and assembly of Favolaschia claudopus CIRM-BRFM 2984 isolated from oak limbs.</title>
        <authorList>
            <person name="Navarro D."/>
            <person name="Drula E."/>
            <person name="Chaduli D."/>
            <person name="Cazenave R."/>
            <person name="Ahrendt S."/>
            <person name="Wang J."/>
            <person name="Lipzen A."/>
            <person name="Daum C."/>
            <person name="Barry K."/>
            <person name="Grigoriev I.V."/>
            <person name="Favel A."/>
            <person name="Rosso M.N."/>
            <person name="Martin F."/>
        </authorList>
    </citation>
    <scope>NUCLEOTIDE SEQUENCE [LARGE SCALE GENOMIC DNA]</scope>
    <source>
        <strain evidence="2 3">CIRM-BRFM 2984</strain>
    </source>
</reference>
<feature type="compositionally biased region" description="Polar residues" evidence="1">
    <location>
        <begin position="292"/>
        <end position="305"/>
    </location>
</feature>
<sequence>MGVSSEMCVTGVEANIQTSRSKEREEIDAASKQEQTDHWLNSNTVLRLCANPLCPPLPDLETRFVTARAAALTPPVSIPLTTAAILSFRQLQWPLRQVTCKPPSRLSTHTITLHESTPDTHVPQFRRLRSKAAADKYKNIQLGVKRSPLLPVLSLAFYHTPLVPIRMPPPSPHLSACDLPVPRSPSPITSLVDPTPPLISSAPNASSTAAITSTNAVDLSSPESPPQHARQVFDALRRGAVEHGLEYASSPALTLPRATRPPTLKRQAIHHSGGGGNGCERSPGSPPRLHTYESSNTLEMRSTSCDGHHPHVNTRSRAIPRPRHHADPASSDRRAHSTHATHGLCASAARTLDLAIAINGVTGFETGTERVLSSSLENGSGGKVLMKRARYRQHMTINLAAACSDFALPESNATLRAWTEWPADGIAVASTDTNLSCSVPRSPGSTYSSQQHPSPIPSTPSLGYSPSSTESSSGDRTIQKSTFMNDNIAPFSHDIVVISGGNEVPFH</sequence>
<name>A0AAW0E023_9AGAR</name>
<protein>
    <submittedName>
        <fullName evidence="2">Uncharacterized protein</fullName>
    </submittedName>
</protein>
<feature type="compositionally biased region" description="Basic and acidic residues" evidence="1">
    <location>
        <begin position="325"/>
        <end position="335"/>
    </location>
</feature>
<proteinExistence type="predicted"/>
<gene>
    <name evidence="2" type="ORF">R3P38DRAFT_2761200</name>
</gene>
<feature type="compositionally biased region" description="Low complexity" evidence="1">
    <location>
        <begin position="461"/>
        <end position="472"/>
    </location>
</feature>
<feature type="compositionally biased region" description="Polar residues" evidence="1">
    <location>
        <begin position="437"/>
        <end position="453"/>
    </location>
</feature>
<comment type="caution">
    <text evidence="2">The sequence shown here is derived from an EMBL/GenBank/DDBJ whole genome shotgun (WGS) entry which is preliminary data.</text>
</comment>